<sequence>MWSELLIILTSALGAAYIFTAFDGKHRDVKNVGLFTLLCIVIFQLNQFLDYSSNISSIVTEVLYLSIFSLVLTFLLLTIRKLKPEFARYPYPIAFIPVLIVVLYPLIIGNESILNLVGQLLQLAGLLTLLLLIISHLEHSRIIATTSISFILFLSGAAIYWFDGSIPIGSWLWQSLVAVAIALISYSMTKFYNNNEAVNRYEIK</sequence>
<dbReference type="AlphaFoldDB" id="A0A2N0VK37"/>
<feature type="transmembrane region" description="Helical" evidence="1">
    <location>
        <begin position="142"/>
        <end position="162"/>
    </location>
</feature>
<dbReference type="Proteomes" id="UP000233398">
    <property type="component" value="Unassembled WGS sequence"/>
</dbReference>
<dbReference type="RefSeq" id="WP_101071832.1">
    <property type="nucleotide sequence ID" value="NZ_PISP01000001.1"/>
</dbReference>
<accession>A0A2N0VK37</accession>
<evidence type="ECO:0000313" key="3">
    <source>
        <dbReference type="Proteomes" id="UP000233398"/>
    </source>
</evidence>
<dbReference type="EMBL" id="PISP01000001">
    <property type="protein sequence ID" value="PKD44541.1"/>
    <property type="molecule type" value="Genomic_DNA"/>
</dbReference>
<dbReference type="OrthoDB" id="9853459at2"/>
<feature type="transmembrane region" description="Helical" evidence="1">
    <location>
        <begin position="89"/>
        <end position="107"/>
    </location>
</feature>
<proteinExistence type="predicted"/>
<name>A0A2N0VK37_9BACT</name>
<evidence type="ECO:0000256" key="1">
    <source>
        <dbReference type="SAM" id="Phobius"/>
    </source>
</evidence>
<organism evidence="2 3">
    <name type="scientific">Rhodohalobacter barkolensis</name>
    <dbReference type="NCBI Taxonomy" id="2053187"/>
    <lineage>
        <taxon>Bacteria</taxon>
        <taxon>Pseudomonadati</taxon>
        <taxon>Balneolota</taxon>
        <taxon>Balneolia</taxon>
        <taxon>Balneolales</taxon>
        <taxon>Balneolaceae</taxon>
        <taxon>Rhodohalobacter</taxon>
    </lineage>
</organism>
<feature type="transmembrane region" description="Helical" evidence="1">
    <location>
        <begin position="113"/>
        <end position="135"/>
    </location>
</feature>
<feature type="transmembrane region" description="Helical" evidence="1">
    <location>
        <begin position="168"/>
        <end position="186"/>
    </location>
</feature>
<keyword evidence="1" id="KW-1133">Transmembrane helix</keyword>
<keyword evidence="3" id="KW-1185">Reference proteome</keyword>
<evidence type="ECO:0000313" key="2">
    <source>
        <dbReference type="EMBL" id="PKD44541.1"/>
    </source>
</evidence>
<protein>
    <submittedName>
        <fullName evidence="2">Uncharacterized protein</fullName>
    </submittedName>
</protein>
<feature type="transmembrane region" description="Helical" evidence="1">
    <location>
        <begin position="6"/>
        <end position="24"/>
    </location>
</feature>
<keyword evidence="1" id="KW-0472">Membrane</keyword>
<feature type="transmembrane region" description="Helical" evidence="1">
    <location>
        <begin position="31"/>
        <end position="49"/>
    </location>
</feature>
<keyword evidence="1" id="KW-0812">Transmembrane</keyword>
<feature type="transmembrane region" description="Helical" evidence="1">
    <location>
        <begin position="55"/>
        <end position="77"/>
    </location>
</feature>
<comment type="caution">
    <text evidence="2">The sequence shown here is derived from an EMBL/GenBank/DDBJ whole genome shotgun (WGS) entry which is preliminary data.</text>
</comment>
<reference evidence="2 3" key="1">
    <citation type="submission" date="2017-11" db="EMBL/GenBank/DDBJ databases">
        <title>Rhodohalobacter 15182 sp. nov., isolated from a salt lake.</title>
        <authorList>
            <person name="Han S."/>
        </authorList>
    </citation>
    <scope>NUCLEOTIDE SEQUENCE [LARGE SCALE GENOMIC DNA]</scope>
    <source>
        <strain evidence="2 3">15182</strain>
    </source>
</reference>
<gene>
    <name evidence="2" type="ORF">CWD77_03490</name>
</gene>